<dbReference type="PROSITE" id="PS51892">
    <property type="entry name" value="SUBTILASE"/>
    <property type="match status" value="1"/>
</dbReference>
<dbReference type="InterPro" id="IPR034197">
    <property type="entry name" value="Peptidases_S8_3"/>
</dbReference>
<evidence type="ECO:0008006" key="13">
    <source>
        <dbReference type="Google" id="ProtNLM"/>
    </source>
</evidence>
<evidence type="ECO:0000256" key="2">
    <source>
        <dbReference type="ARBA" id="ARBA00022670"/>
    </source>
</evidence>
<proteinExistence type="inferred from homology"/>
<organism evidence="11 12">
    <name type="scientific">Sorghum bicolor</name>
    <name type="common">Sorghum</name>
    <name type="synonym">Sorghum vulgare</name>
    <dbReference type="NCBI Taxonomy" id="4558"/>
    <lineage>
        <taxon>Eukaryota</taxon>
        <taxon>Viridiplantae</taxon>
        <taxon>Streptophyta</taxon>
        <taxon>Embryophyta</taxon>
        <taxon>Tracheophyta</taxon>
        <taxon>Spermatophyta</taxon>
        <taxon>Magnoliopsida</taxon>
        <taxon>Liliopsida</taxon>
        <taxon>Poales</taxon>
        <taxon>Poaceae</taxon>
        <taxon>PACMAD clade</taxon>
        <taxon>Panicoideae</taxon>
        <taxon>Andropogonodae</taxon>
        <taxon>Andropogoneae</taxon>
        <taxon>Sorghinae</taxon>
        <taxon>Sorghum</taxon>
    </lineage>
</organism>
<evidence type="ECO:0000256" key="4">
    <source>
        <dbReference type="ARBA" id="ARBA00022801"/>
    </source>
</evidence>
<dbReference type="Gene3D" id="2.60.40.2310">
    <property type="match status" value="1"/>
</dbReference>
<dbReference type="AlphaFoldDB" id="A0A921QNF6"/>
<dbReference type="CDD" id="cd04852">
    <property type="entry name" value="Peptidases_S8_3"/>
    <property type="match status" value="1"/>
</dbReference>
<reference evidence="11" key="1">
    <citation type="journal article" date="2019" name="BMC Genomics">
        <title>A new reference genome for Sorghum bicolor reveals high levels of sequence similarity between sweet and grain genotypes: implications for the genetics of sugar metabolism.</title>
        <authorList>
            <person name="Cooper E.A."/>
            <person name="Brenton Z.W."/>
            <person name="Flinn B.S."/>
            <person name="Jenkins J."/>
            <person name="Shu S."/>
            <person name="Flowers D."/>
            <person name="Luo F."/>
            <person name="Wang Y."/>
            <person name="Xia P."/>
            <person name="Barry K."/>
            <person name="Daum C."/>
            <person name="Lipzen A."/>
            <person name="Yoshinaga Y."/>
            <person name="Schmutz J."/>
            <person name="Saski C."/>
            <person name="Vermerris W."/>
            <person name="Kresovich S."/>
        </authorList>
    </citation>
    <scope>NUCLEOTIDE SEQUENCE</scope>
</reference>
<evidence type="ECO:0000313" key="11">
    <source>
        <dbReference type="EMBL" id="KAG0524941.1"/>
    </source>
</evidence>
<feature type="active site" description="Charge relay system" evidence="6 7">
    <location>
        <position position="175"/>
    </location>
</feature>
<dbReference type="Gene3D" id="3.50.30.30">
    <property type="match status" value="1"/>
</dbReference>
<dbReference type="PRINTS" id="PR00723">
    <property type="entry name" value="SUBTILISIN"/>
</dbReference>
<keyword evidence="2 7" id="KW-0645">Protease</keyword>
<dbReference type="Proteomes" id="UP000807115">
    <property type="component" value="Chromosome 6"/>
</dbReference>
<dbReference type="PANTHER" id="PTHR10795">
    <property type="entry name" value="PROPROTEIN CONVERTASE SUBTILISIN/KEXIN"/>
    <property type="match status" value="1"/>
</dbReference>
<name>A0A921QNF6_SORBI</name>
<evidence type="ECO:0000256" key="7">
    <source>
        <dbReference type="PROSITE-ProRule" id="PRU01240"/>
    </source>
</evidence>
<reference evidence="11" key="2">
    <citation type="submission" date="2020-10" db="EMBL/GenBank/DDBJ databases">
        <authorList>
            <person name="Cooper E.A."/>
            <person name="Brenton Z.W."/>
            <person name="Flinn B.S."/>
            <person name="Jenkins J."/>
            <person name="Shu S."/>
            <person name="Flowers D."/>
            <person name="Luo F."/>
            <person name="Wang Y."/>
            <person name="Xia P."/>
            <person name="Barry K."/>
            <person name="Daum C."/>
            <person name="Lipzen A."/>
            <person name="Yoshinaga Y."/>
            <person name="Schmutz J."/>
            <person name="Saski C."/>
            <person name="Vermerris W."/>
            <person name="Kresovich S."/>
        </authorList>
    </citation>
    <scope>NUCLEOTIDE SEQUENCE</scope>
</reference>
<dbReference type="CDD" id="cd02120">
    <property type="entry name" value="PA_subtilisin_like"/>
    <property type="match status" value="1"/>
</dbReference>
<evidence type="ECO:0000259" key="9">
    <source>
        <dbReference type="Pfam" id="PF05922"/>
    </source>
</evidence>
<dbReference type="InterPro" id="IPR045051">
    <property type="entry name" value="SBT"/>
</dbReference>
<accession>A0A921QNF6</accession>
<dbReference type="Pfam" id="PF17766">
    <property type="entry name" value="fn3_6"/>
    <property type="match status" value="1"/>
</dbReference>
<dbReference type="FunFam" id="3.40.50.200:FF:000006">
    <property type="entry name" value="Subtilisin-like protease SBT1.5"/>
    <property type="match status" value="1"/>
</dbReference>
<dbReference type="PROSITE" id="PS00138">
    <property type="entry name" value="SUBTILASE_SER"/>
    <property type="match status" value="1"/>
</dbReference>
<comment type="caution">
    <text evidence="11">The sequence shown here is derived from an EMBL/GenBank/DDBJ whole genome shotgun (WGS) entry which is preliminary data.</text>
</comment>
<dbReference type="GO" id="GO:0004252">
    <property type="term" value="F:serine-type endopeptidase activity"/>
    <property type="evidence" value="ECO:0007669"/>
    <property type="project" value="UniProtKB-UniRule"/>
</dbReference>
<protein>
    <recommendedName>
        <fullName evidence="13">Subtilisin-like protease</fullName>
    </recommendedName>
</protein>
<dbReference type="Pfam" id="PF00082">
    <property type="entry name" value="Peptidase_S8"/>
    <property type="match status" value="1"/>
</dbReference>
<dbReference type="Pfam" id="PF05922">
    <property type="entry name" value="Inhibitor_I9"/>
    <property type="match status" value="1"/>
</dbReference>
<comment type="similarity">
    <text evidence="1 7">Belongs to the peptidase S8 family.</text>
</comment>
<keyword evidence="3" id="KW-0732">Signal</keyword>
<dbReference type="InterPro" id="IPR010259">
    <property type="entry name" value="S8pro/Inhibitor_I9"/>
</dbReference>
<dbReference type="Gene3D" id="3.30.70.80">
    <property type="entry name" value="Peptidase S8 propeptide/proteinase inhibitor I9"/>
    <property type="match status" value="1"/>
</dbReference>
<gene>
    <name evidence="11" type="ORF">BDA96_06G012300</name>
</gene>
<dbReference type="SUPFAM" id="SSF52743">
    <property type="entry name" value="Subtilisin-like"/>
    <property type="match status" value="1"/>
</dbReference>
<keyword evidence="4 7" id="KW-0378">Hydrolase</keyword>
<dbReference type="EMBL" id="CM027685">
    <property type="protein sequence ID" value="KAG0524941.1"/>
    <property type="molecule type" value="Genomic_DNA"/>
</dbReference>
<evidence type="ECO:0000256" key="5">
    <source>
        <dbReference type="ARBA" id="ARBA00022825"/>
    </source>
</evidence>
<dbReference type="FunFam" id="2.60.40.2310:FF:000001">
    <property type="entry name" value="Subtilisin-like protease SBT1.5"/>
    <property type="match status" value="1"/>
</dbReference>
<feature type="domain" description="Subtilisin-like protease fibronectin type-III" evidence="10">
    <location>
        <begin position="676"/>
        <end position="771"/>
    </location>
</feature>
<dbReference type="Gene3D" id="3.40.50.200">
    <property type="entry name" value="Peptidase S8/S53 domain"/>
    <property type="match status" value="1"/>
</dbReference>
<evidence type="ECO:0000259" key="8">
    <source>
        <dbReference type="Pfam" id="PF00082"/>
    </source>
</evidence>
<dbReference type="InterPro" id="IPR023828">
    <property type="entry name" value="Peptidase_S8_Ser-AS"/>
</dbReference>
<dbReference type="InterPro" id="IPR015500">
    <property type="entry name" value="Peptidase_S8_subtilisin-rel"/>
</dbReference>
<evidence type="ECO:0000256" key="3">
    <source>
        <dbReference type="ARBA" id="ARBA00022729"/>
    </source>
</evidence>
<dbReference type="FunFam" id="3.30.70.80:FF:000002">
    <property type="entry name" value="Subtilisin-like protease SBT5.3"/>
    <property type="match status" value="1"/>
</dbReference>
<keyword evidence="5 7" id="KW-0720">Serine protease</keyword>
<dbReference type="InterPro" id="IPR036852">
    <property type="entry name" value="Peptidase_S8/S53_dom_sf"/>
</dbReference>
<sequence>MMMHSTRQQQQQDMQVSLQQQLGMAKLPVLRVRPRLLLLLFLTHFLLQLQCSNGLQSEPKQTYIIYLGDREHDDVDLVTASHHDLLASILGSKEEALESIIYSYRHGFSGFSALLTKSQSRKIAALPGVVSVTKNQFYRTHTTRSWDFVGLDYNQPNGLLTNAKNGEDIIVGVVDTGIWPESLSFAEDGYGPPPPKWKGICQAGASFGANNCNRKLIGARWYAGDDLDKSLLDGEFLSPRDANGHGTHTASTAAGNLVHNVSFNGLAHGVARGGAPRARLAVYKACWGAFPTHGSCSGAGIMKAIDDAIHDGVDVLSLSIGGPSEYPGTLHAVANGITVVFSAGNDGPVIQTVQNVSPWLLTVAATTVDRLFPTVITLGNNQRLVGQSLFVATEGADHFYEVLGYDAETCDPAYINSTDVKGKIIFCITPSKMSPPPKLSAISSLLLENGGKGFIFSQYNKDTLDQWQYTSTKIPFIAVDLEIANQLVQYLTTTSDTPKAKISLTQTTIGSGIPAPKVAAFSSRGPSPIYPGVLKPDIAAPGVTILAAAPQIPIYKALGVHYYFSSGTSMSCPHVSGIVALLKSVHPDWSPAALKSALMTTALSTDNNGFPIQADGTPVKIADPFDYGAGFVNPSKADDPGLIYDIDPSDYLRFFSCVGGLGVNNNCTTPKSAVADLNLPSIVIPNLKASETVMRTVTNVGQPDALYKAFFQPPPGVEMSVEPSVLVFSKERRVQSFKVVFKAMRKIQGDYMFGSLTWHDGGSHWVRIPIAARIIIEDFYSTVS</sequence>
<evidence type="ECO:0000256" key="1">
    <source>
        <dbReference type="ARBA" id="ARBA00011073"/>
    </source>
</evidence>
<evidence type="ECO:0000256" key="6">
    <source>
        <dbReference type="PIRSR" id="PIRSR615500-1"/>
    </source>
</evidence>
<feature type="domain" description="Inhibitor I9" evidence="9">
    <location>
        <begin position="62"/>
        <end position="141"/>
    </location>
</feature>
<feature type="active site" description="Charge relay system" evidence="6 7">
    <location>
        <position position="245"/>
    </location>
</feature>
<evidence type="ECO:0000313" key="12">
    <source>
        <dbReference type="Proteomes" id="UP000807115"/>
    </source>
</evidence>
<dbReference type="InterPro" id="IPR041469">
    <property type="entry name" value="Subtilisin-like_FN3"/>
</dbReference>
<feature type="active site" description="Charge relay system" evidence="6 7">
    <location>
        <position position="569"/>
    </location>
</feature>
<dbReference type="InterPro" id="IPR037045">
    <property type="entry name" value="S8pro/Inhibitor_I9_sf"/>
</dbReference>
<dbReference type="InterPro" id="IPR000209">
    <property type="entry name" value="Peptidase_S8/S53_dom"/>
</dbReference>
<evidence type="ECO:0000259" key="10">
    <source>
        <dbReference type="Pfam" id="PF17766"/>
    </source>
</evidence>
<feature type="domain" description="Peptidase S8/S53" evidence="8">
    <location>
        <begin position="166"/>
        <end position="607"/>
    </location>
</feature>
<dbReference type="GO" id="GO:0006508">
    <property type="term" value="P:proteolysis"/>
    <property type="evidence" value="ECO:0007669"/>
    <property type="project" value="UniProtKB-KW"/>
</dbReference>